<dbReference type="NCBIfam" id="TIGR01642">
    <property type="entry name" value="U2AF_lg"/>
    <property type="match status" value="1"/>
</dbReference>
<feature type="domain" description="RRM" evidence="11">
    <location>
        <begin position="130"/>
        <end position="212"/>
    </location>
</feature>
<keyword evidence="13" id="KW-1185">Reference proteome</keyword>
<dbReference type="Proteomes" id="UP000316726">
    <property type="component" value="Chromosome 3"/>
</dbReference>
<dbReference type="Pfam" id="PF00076">
    <property type="entry name" value="RRM_1"/>
    <property type="match status" value="3"/>
</dbReference>
<feature type="domain" description="RRM" evidence="11">
    <location>
        <begin position="379"/>
        <end position="463"/>
    </location>
</feature>
<evidence type="ECO:0000256" key="8">
    <source>
        <dbReference type="PROSITE-ProRule" id="PRU00176"/>
    </source>
</evidence>
<organism evidence="12 13">
    <name type="scientific">Chloropicon primus</name>
    <dbReference type="NCBI Taxonomy" id="1764295"/>
    <lineage>
        <taxon>Eukaryota</taxon>
        <taxon>Viridiplantae</taxon>
        <taxon>Chlorophyta</taxon>
        <taxon>Chloropicophyceae</taxon>
        <taxon>Chloropicales</taxon>
        <taxon>Chloropicaceae</taxon>
        <taxon>Chloropicon</taxon>
    </lineage>
</organism>
<dbReference type="CDD" id="cd12231">
    <property type="entry name" value="RRM2_U2AF65"/>
    <property type="match status" value="1"/>
</dbReference>
<feature type="compositionally biased region" description="Low complexity" evidence="10">
    <location>
        <begin position="108"/>
        <end position="126"/>
    </location>
</feature>
<dbReference type="SMART" id="SM00360">
    <property type="entry name" value="RRM"/>
    <property type="match status" value="3"/>
</dbReference>
<keyword evidence="3 9" id="KW-0507">mRNA processing</keyword>
<keyword evidence="6 9" id="KW-0508">mRNA splicing</keyword>
<evidence type="ECO:0000256" key="9">
    <source>
        <dbReference type="RuleBase" id="RU364135"/>
    </source>
</evidence>
<feature type="compositionally biased region" description="Basic and acidic residues" evidence="10">
    <location>
        <begin position="19"/>
        <end position="44"/>
    </location>
</feature>
<dbReference type="PROSITE" id="PS50102">
    <property type="entry name" value="RRM"/>
    <property type="match status" value="3"/>
</dbReference>
<dbReference type="InterPro" id="IPR000504">
    <property type="entry name" value="RRM_dom"/>
</dbReference>
<dbReference type="GO" id="GO:0003723">
    <property type="term" value="F:RNA binding"/>
    <property type="evidence" value="ECO:0007669"/>
    <property type="project" value="UniProtKB-UniRule"/>
</dbReference>
<sequence>MDRERARERGYRRRSRSRSPSERRDRDRDRGRDRDRDRGRDRSYSPRSRSRSRSRSPGYSDRRRERRRQRVSGFDQGPPNGGRPGYGPPGGFPPRGAPGYGPSSATGNPNPYQAQQQPPRMQTQATRHARRVYVGALPNGLNDQMIGQFFGQALQAVGGTKQPGSPVVNVYFNMEKKFSFVEFRTVEECSNAMALDGIYFEGNNIRVRRPNDYNPAMAASLGPSAPSPNLNLDVVGLKAGGYVSPSDSPDRIFIGGLPYYLEEQQIRELLGQFGSIMAFDLVKDKETGNSKGYGFVVYDDPSVTDAACSGLNGLRMGDKTLSVRRAAEGLKQRQQQAQQQAEMAIAMAMGRPPAQQHQHQQHQHQKPEGNPTAVVRLSNCVTIAELEDPEEYEEIVLDMKEEAGKYGDVASLVIPKPSPTETVDGLGKVFVKYREVSHAVAACQAMNGRKFGGNVVVADYMDEIKFDQRAFS</sequence>
<dbReference type="STRING" id="1764295.A0A5B8MHE0"/>
<evidence type="ECO:0000256" key="5">
    <source>
        <dbReference type="ARBA" id="ARBA00022884"/>
    </source>
</evidence>
<evidence type="ECO:0000313" key="13">
    <source>
        <dbReference type="Proteomes" id="UP000316726"/>
    </source>
</evidence>
<dbReference type="PANTHER" id="PTHR23139">
    <property type="entry name" value="RNA-BINDING PROTEIN"/>
    <property type="match status" value="1"/>
</dbReference>
<keyword evidence="4" id="KW-0677">Repeat</keyword>
<comment type="subcellular location">
    <subcellularLocation>
        <location evidence="1 9">Nucleus</location>
    </subcellularLocation>
</comment>
<evidence type="ECO:0000256" key="3">
    <source>
        <dbReference type="ARBA" id="ARBA00022664"/>
    </source>
</evidence>
<accession>A0A5B8MHE0</accession>
<dbReference type="EMBL" id="CP031036">
    <property type="protein sequence ID" value="QDZ19886.1"/>
    <property type="molecule type" value="Genomic_DNA"/>
</dbReference>
<dbReference type="CDD" id="cd12232">
    <property type="entry name" value="RRM3_U2AF65"/>
    <property type="match status" value="1"/>
</dbReference>
<dbReference type="InterPro" id="IPR012677">
    <property type="entry name" value="Nucleotide-bd_a/b_plait_sf"/>
</dbReference>
<dbReference type="GO" id="GO:0005634">
    <property type="term" value="C:nucleus"/>
    <property type="evidence" value="ECO:0007669"/>
    <property type="project" value="UniProtKB-SubCell"/>
</dbReference>
<feature type="compositionally biased region" description="Pro residues" evidence="10">
    <location>
        <begin position="86"/>
        <end position="96"/>
    </location>
</feature>
<evidence type="ECO:0000256" key="1">
    <source>
        <dbReference type="ARBA" id="ARBA00004123"/>
    </source>
</evidence>
<dbReference type="AlphaFoldDB" id="A0A5B8MHE0"/>
<protein>
    <recommendedName>
        <fullName evidence="9">Splicing factor U2af large subunit</fullName>
    </recommendedName>
    <alternativeName>
        <fullName evidence="9">U2 auxiliary factor 65 kDa subunit</fullName>
    </alternativeName>
    <alternativeName>
        <fullName evidence="9">U2 small nuclear ribonucleoprotein auxiliary factor large subunit (U2 snRNP auxiliary factor large subunit)</fullName>
    </alternativeName>
</protein>
<dbReference type="GO" id="GO:0006397">
    <property type="term" value="P:mRNA processing"/>
    <property type="evidence" value="ECO:0007669"/>
    <property type="project" value="UniProtKB-KW"/>
</dbReference>
<gene>
    <name evidence="12" type="ORF">A3770_03p24040</name>
</gene>
<dbReference type="SMART" id="SM00361">
    <property type="entry name" value="RRM_1"/>
    <property type="match status" value="2"/>
</dbReference>
<evidence type="ECO:0000256" key="2">
    <source>
        <dbReference type="ARBA" id="ARBA00010269"/>
    </source>
</evidence>
<dbReference type="CDD" id="cd12230">
    <property type="entry name" value="RRM1_U2AF65"/>
    <property type="match status" value="1"/>
</dbReference>
<feature type="region of interest" description="Disordered" evidence="10">
    <location>
        <begin position="351"/>
        <end position="370"/>
    </location>
</feature>
<dbReference type="FunFam" id="3.30.70.330:FF:000568">
    <property type="entry name" value="U2 snRNP auxiliary factor large subunit"/>
    <property type="match status" value="1"/>
</dbReference>
<name>A0A5B8MHE0_9CHLO</name>
<keyword evidence="7 9" id="KW-0539">Nucleus</keyword>
<evidence type="ECO:0000256" key="6">
    <source>
        <dbReference type="ARBA" id="ARBA00023187"/>
    </source>
</evidence>
<evidence type="ECO:0000256" key="7">
    <source>
        <dbReference type="ARBA" id="ARBA00023242"/>
    </source>
</evidence>
<comment type="function">
    <text evidence="9">Necessary for the splicing of pre-mRNA.</text>
</comment>
<evidence type="ECO:0000313" key="12">
    <source>
        <dbReference type="EMBL" id="QDZ19886.1"/>
    </source>
</evidence>
<keyword evidence="5 8" id="KW-0694">RNA-binding</keyword>
<dbReference type="FunFam" id="3.30.70.330:FF:000097">
    <property type="entry name" value="U2 snRNP auxiliary factor large subunit"/>
    <property type="match status" value="1"/>
</dbReference>
<comment type="similarity">
    <text evidence="2 9">Belongs to the splicing factor SR family.</text>
</comment>
<dbReference type="InterPro" id="IPR006529">
    <property type="entry name" value="U2AF_lg"/>
</dbReference>
<dbReference type="GO" id="GO:0008380">
    <property type="term" value="P:RNA splicing"/>
    <property type="evidence" value="ECO:0007669"/>
    <property type="project" value="UniProtKB-KW"/>
</dbReference>
<evidence type="ECO:0000256" key="10">
    <source>
        <dbReference type="SAM" id="MobiDB-lite"/>
    </source>
</evidence>
<evidence type="ECO:0000256" key="4">
    <source>
        <dbReference type="ARBA" id="ARBA00022737"/>
    </source>
</evidence>
<dbReference type="InterPro" id="IPR035979">
    <property type="entry name" value="RBD_domain_sf"/>
</dbReference>
<evidence type="ECO:0000259" key="11">
    <source>
        <dbReference type="PROSITE" id="PS50102"/>
    </source>
</evidence>
<dbReference type="SUPFAM" id="SSF54928">
    <property type="entry name" value="RNA-binding domain, RBD"/>
    <property type="match status" value="2"/>
</dbReference>
<feature type="domain" description="RRM" evidence="11">
    <location>
        <begin position="250"/>
        <end position="328"/>
    </location>
</feature>
<proteinExistence type="inferred from homology"/>
<dbReference type="OrthoDB" id="10266058at2759"/>
<dbReference type="Gene3D" id="3.30.70.330">
    <property type="match status" value="3"/>
</dbReference>
<reference evidence="12 13" key="1">
    <citation type="submission" date="2018-07" db="EMBL/GenBank/DDBJ databases">
        <title>The complete nuclear genome of the prasinophyte Chloropicon primus (CCMP1205).</title>
        <authorList>
            <person name="Pombert J.-F."/>
            <person name="Otis C."/>
            <person name="Turmel M."/>
            <person name="Lemieux C."/>
        </authorList>
    </citation>
    <scope>NUCLEOTIDE SEQUENCE [LARGE SCALE GENOMIC DNA]</scope>
    <source>
        <strain evidence="12 13">CCMP1205</strain>
    </source>
</reference>
<feature type="region of interest" description="Disordered" evidence="10">
    <location>
        <begin position="1"/>
        <end position="127"/>
    </location>
</feature>
<dbReference type="FunFam" id="3.30.70.330:FF:000057">
    <property type="entry name" value="U2 snRNP auxiliary factor large subunit"/>
    <property type="match status" value="1"/>
</dbReference>
<dbReference type="InterPro" id="IPR003954">
    <property type="entry name" value="RRM_euk-type"/>
</dbReference>